<evidence type="ECO:0000259" key="1">
    <source>
        <dbReference type="Pfam" id="PF18803"/>
    </source>
</evidence>
<keyword evidence="3" id="KW-1185">Reference proteome</keyword>
<dbReference type="AlphaFoldDB" id="A0A0C9TLM0"/>
<dbReference type="Pfam" id="PF18803">
    <property type="entry name" value="CxC2"/>
    <property type="match status" value="1"/>
</dbReference>
<accession>A0A0C9TLM0</accession>
<organism evidence="2 3">
    <name type="scientific">Sphaerobolus stellatus (strain SS14)</name>
    <dbReference type="NCBI Taxonomy" id="990650"/>
    <lineage>
        <taxon>Eukaryota</taxon>
        <taxon>Fungi</taxon>
        <taxon>Dikarya</taxon>
        <taxon>Basidiomycota</taxon>
        <taxon>Agaricomycotina</taxon>
        <taxon>Agaricomycetes</taxon>
        <taxon>Phallomycetidae</taxon>
        <taxon>Geastrales</taxon>
        <taxon>Sphaerobolaceae</taxon>
        <taxon>Sphaerobolus</taxon>
    </lineage>
</organism>
<sequence>MHLCKDCDSGELQCTKCIIGGHSRRPLHRIQRWNGNYFEDTSLANAGLTIDLGHNPVTCVAGHGKIQSHLITVMDINGLHNVRLCWCQCLRFSHLAEELFRRQWIPATLIRPGTAFTFRVMKHFQRLSHIARTTPWDFCNVIQRLTDNIQPDQLPDIYRSFNRVQRLWRISRAYKRAGVTMCHSIGTLPCLGLQCVSCPWPGRNIPDNWKDDPDV</sequence>
<dbReference type="OrthoDB" id="3235114at2759"/>
<reference evidence="2 3" key="1">
    <citation type="submission" date="2014-06" db="EMBL/GenBank/DDBJ databases">
        <title>Evolutionary Origins and Diversification of the Mycorrhizal Mutualists.</title>
        <authorList>
            <consortium name="DOE Joint Genome Institute"/>
            <consortium name="Mycorrhizal Genomics Consortium"/>
            <person name="Kohler A."/>
            <person name="Kuo A."/>
            <person name="Nagy L.G."/>
            <person name="Floudas D."/>
            <person name="Copeland A."/>
            <person name="Barry K.W."/>
            <person name="Cichocki N."/>
            <person name="Veneault-Fourrey C."/>
            <person name="LaButti K."/>
            <person name="Lindquist E.A."/>
            <person name="Lipzen A."/>
            <person name="Lundell T."/>
            <person name="Morin E."/>
            <person name="Murat C."/>
            <person name="Riley R."/>
            <person name="Ohm R."/>
            <person name="Sun H."/>
            <person name="Tunlid A."/>
            <person name="Henrissat B."/>
            <person name="Grigoriev I.V."/>
            <person name="Hibbett D.S."/>
            <person name="Martin F."/>
        </authorList>
    </citation>
    <scope>NUCLEOTIDE SEQUENCE [LARGE SCALE GENOMIC DNA]</scope>
    <source>
        <strain evidence="2 3">SS14</strain>
    </source>
</reference>
<evidence type="ECO:0000313" key="2">
    <source>
        <dbReference type="EMBL" id="KIJ30793.1"/>
    </source>
</evidence>
<dbReference type="HOGENOM" id="CLU_003703_1_0_1"/>
<dbReference type="InterPro" id="IPR041457">
    <property type="entry name" value="CxC2_KDZ-assoc"/>
</dbReference>
<gene>
    <name evidence="2" type="ORF">M422DRAFT_186662</name>
</gene>
<protein>
    <recommendedName>
        <fullName evidence="1">CxC2-like cysteine cluster KDZ transposase-associated domain-containing protein</fullName>
    </recommendedName>
</protein>
<dbReference type="EMBL" id="KN837254">
    <property type="protein sequence ID" value="KIJ30793.1"/>
    <property type="molecule type" value="Genomic_DNA"/>
</dbReference>
<feature type="domain" description="CxC2-like cysteine cluster KDZ transposase-associated" evidence="1">
    <location>
        <begin position="43"/>
        <end position="149"/>
    </location>
</feature>
<evidence type="ECO:0000313" key="3">
    <source>
        <dbReference type="Proteomes" id="UP000054279"/>
    </source>
</evidence>
<name>A0A0C9TLM0_SPHS4</name>
<proteinExistence type="predicted"/>
<dbReference type="Proteomes" id="UP000054279">
    <property type="component" value="Unassembled WGS sequence"/>
</dbReference>